<dbReference type="GeneID" id="19464334"/>
<keyword evidence="3" id="KW-1185">Reference proteome</keyword>
<accession>S3DBY8</accession>
<protein>
    <submittedName>
        <fullName evidence="2">Uncharacterized protein</fullName>
    </submittedName>
</protein>
<evidence type="ECO:0000313" key="2">
    <source>
        <dbReference type="EMBL" id="EPE35942.1"/>
    </source>
</evidence>
<reference evidence="2 3" key="1">
    <citation type="journal article" date="2013" name="BMC Genomics">
        <title>Genomics-driven discovery of the pneumocandin biosynthetic gene cluster in the fungus Glarea lozoyensis.</title>
        <authorList>
            <person name="Chen L."/>
            <person name="Yue Q."/>
            <person name="Zhang X."/>
            <person name="Xiang M."/>
            <person name="Wang C."/>
            <person name="Li S."/>
            <person name="Che Y."/>
            <person name="Ortiz-Lopez F.J."/>
            <person name="Bills G.F."/>
            <person name="Liu X."/>
            <person name="An Z."/>
        </authorList>
    </citation>
    <scope>NUCLEOTIDE SEQUENCE [LARGE SCALE GENOMIC DNA]</scope>
    <source>
        <strain evidence="3">ATCC 20868 / MF5171</strain>
    </source>
</reference>
<name>S3DBY8_GLAL2</name>
<dbReference type="Proteomes" id="UP000016922">
    <property type="component" value="Unassembled WGS sequence"/>
</dbReference>
<dbReference type="KEGG" id="glz:GLAREA_05280"/>
<dbReference type="EMBL" id="KE145353">
    <property type="protein sequence ID" value="EPE35942.1"/>
    <property type="molecule type" value="Genomic_DNA"/>
</dbReference>
<evidence type="ECO:0000313" key="3">
    <source>
        <dbReference type="Proteomes" id="UP000016922"/>
    </source>
</evidence>
<evidence type="ECO:0000256" key="1">
    <source>
        <dbReference type="SAM" id="MobiDB-lite"/>
    </source>
</evidence>
<gene>
    <name evidence="2" type="ORF">GLAREA_05280</name>
</gene>
<proteinExistence type="predicted"/>
<organism evidence="2 3">
    <name type="scientific">Glarea lozoyensis (strain ATCC 20868 / MF5171)</name>
    <dbReference type="NCBI Taxonomy" id="1116229"/>
    <lineage>
        <taxon>Eukaryota</taxon>
        <taxon>Fungi</taxon>
        <taxon>Dikarya</taxon>
        <taxon>Ascomycota</taxon>
        <taxon>Pezizomycotina</taxon>
        <taxon>Leotiomycetes</taxon>
        <taxon>Helotiales</taxon>
        <taxon>Helotiaceae</taxon>
        <taxon>Glarea</taxon>
    </lineage>
</organism>
<dbReference type="HOGENOM" id="CLU_1266985_0_0_1"/>
<feature type="region of interest" description="Disordered" evidence="1">
    <location>
        <begin position="1"/>
        <end position="31"/>
    </location>
</feature>
<sequence>MEAKDFPPEDEDHQEIELPPTSSPDNPTQVEPIFCTGDCGFGRSSLTTWSTRITGTVSVADWAIKYWTKGVTSKFISMRVPESDAINKELLRTAPYIMSVRAMPSADPTNNSDTYRFFFSERSPDGMKRSIIELSLPRGIVPSRFNKWPAREAFACVDHRVRYWVELWYDREMLKDRTVYDKALWEWARLKGDSMLEEMKVGRDVFWDGICSRSSCCF</sequence>
<dbReference type="RefSeq" id="XP_008076760.1">
    <property type="nucleotide sequence ID" value="XM_008078569.1"/>
</dbReference>
<dbReference type="AlphaFoldDB" id="S3DBY8"/>